<dbReference type="AlphaFoldDB" id="A0A804HNB1"/>
<sequence length="89" mass="10150">MGTKQRSTLPLRVYGDFGPQYELLREEDEDTLIVNLAGFRKDQLKVEINRGGTLEMPGERPLAGTNSLNHIRAKFENGLLQIWLKILPK</sequence>
<dbReference type="Gene3D" id="2.60.40.790">
    <property type="match status" value="1"/>
</dbReference>
<dbReference type="CDD" id="cd06464">
    <property type="entry name" value="ACD_sHsps-like"/>
    <property type="match status" value="1"/>
</dbReference>
<reference evidence="1" key="1">
    <citation type="submission" date="2021-05" db="UniProtKB">
        <authorList>
            <consortium name="EnsemblPlants"/>
        </authorList>
    </citation>
    <scope>IDENTIFICATION</scope>
    <source>
        <strain evidence="1">subsp. malaccensis</strain>
    </source>
</reference>
<dbReference type="InterPro" id="IPR008978">
    <property type="entry name" value="HSP20-like_chaperone"/>
</dbReference>
<evidence type="ECO:0000313" key="1">
    <source>
        <dbReference type="EnsemblPlants" id="Ma00_p04560.1"/>
    </source>
</evidence>
<dbReference type="InParanoid" id="A0A804HNB1"/>
<proteinExistence type="predicted"/>
<protein>
    <recommendedName>
        <fullName evidence="3">SHSP domain-containing protein</fullName>
    </recommendedName>
</protein>
<accession>A0A804HNB1</accession>
<organism evidence="1 2">
    <name type="scientific">Musa acuminata subsp. malaccensis</name>
    <name type="common">Wild banana</name>
    <name type="synonym">Musa malaccensis</name>
    <dbReference type="NCBI Taxonomy" id="214687"/>
    <lineage>
        <taxon>Eukaryota</taxon>
        <taxon>Viridiplantae</taxon>
        <taxon>Streptophyta</taxon>
        <taxon>Embryophyta</taxon>
        <taxon>Tracheophyta</taxon>
        <taxon>Spermatophyta</taxon>
        <taxon>Magnoliopsida</taxon>
        <taxon>Liliopsida</taxon>
        <taxon>Zingiberales</taxon>
        <taxon>Musaceae</taxon>
        <taxon>Musa</taxon>
    </lineage>
</organism>
<evidence type="ECO:0000313" key="2">
    <source>
        <dbReference type="Proteomes" id="UP000012960"/>
    </source>
</evidence>
<dbReference type="Proteomes" id="UP000012960">
    <property type="component" value="Unplaced"/>
</dbReference>
<dbReference type="SUPFAM" id="SSF49764">
    <property type="entry name" value="HSP20-like chaperones"/>
    <property type="match status" value="1"/>
</dbReference>
<dbReference type="EnsemblPlants" id="Ma00_t04560.1">
    <property type="protein sequence ID" value="Ma00_p04560.1"/>
    <property type="gene ID" value="Ma00_g04560"/>
</dbReference>
<evidence type="ECO:0008006" key="3">
    <source>
        <dbReference type="Google" id="ProtNLM"/>
    </source>
</evidence>
<name>A0A804HNB1_MUSAM</name>
<keyword evidence="2" id="KW-1185">Reference proteome</keyword>
<dbReference type="Gramene" id="Ma00_t04560.1">
    <property type="protein sequence ID" value="Ma00_p04560.1"/>
    <property type="gene ID" value="Ma00_g04560"/>
</dbReference>